<dbReference type="Gene3D" id="3.40.50.300">
    <property type="entry name" value="P-loop containing nucleotide triphosphate hydrolases"/>
    <property type="match status" value="1"/>
</dbReference>
<dbReference type="InterPro" id="IPR003439">
    <property type="entry name" value="ABC_transporter-like_ATP-bd"/>
</dbReference>
<dbReference type="FunFam" id="3.40.50.300:FF:000134">
    <property type="entry name" value="Iron-enterobactin ABC transporter ATP-binding protein"/>
    <property type="match status" value="1"/>
</dbReference>
<dbReference type="PROSITE" id="PS50893">
    <property type="entry name" value="ABC_TRANSPORTER_2"/>
    <property type="match status" value="1"/>
</dbReference>
<keyword evidence="6" id="KW-1185">Reference proteome</keyword>
<sequence length="284" mass="29457">MTDAGSASDEVRTPLRTRALSLRKGGRLLIDGIDCTVPDGSLTALVGPNGAGKSSLLHVIAAIDAPSDGAVLLDGRDARGLRRKARARFTALVEQQADTDLDLTVREVVLLGRTPHVSALAGPGQADEEIAVSALARVGAAEFAGRRFAQLSGGERQRILLARALAQDPALLLVDEPTNHLDIRAQLQALGLLRALADNGMGVLAALHDLGLAARYADRVIVLDAGRVVAASSPAEVLTPSLIELVYGVRADVVAHPADGTPLIAFSPLDSAPTPEEASIHSDA</sequence>
<accession>A0A7Y9EUU7</accession>
<proteinExistence type="predicted"/>
<dbReference type="PROSITE" id="PS00211">
    <property type="entry name" value="ABC_TRANSPORTER_1"/>
    <property type="match status" value="1"/>
</dbReference>
<dbReference type="InterPro" id="IPR017871">
    <property type="entry name" value="ABC_transporter-like_CS"/>
</dbReference>
<dbReference type="PANTHER" id="PTHR42794:SF2">
    <property type="entry name" value="ABC TRANSPORTER ATP-BINDING PROTEIN"/>
    <property type="match status" value="1"/>
</dbReference>
<protein>
    <submittedName>
        <fullName evidence="5">Iron complex transport system ATP-binding protein</fullName>
    </submittedName>
</protein>
<feature type="domain" description="ABC transporter" evidence="4">
    <location>
        <begin position="15"/>
        <end position="250"/>
    </location>
</feature>
<evidence type="ECO:0000256" key="2">
    <source>
        <dbReference type="ARBA" id="ARBA00022741"/>
    </source>
</evidence>
<dbReference type="SMART" id="SM00382">
    <property type="entry name" value="AAA"/>
    <property type="match status" value="1"/>
</dbReference>
<gene>
    <name evidence="5" type="ORF">BKA02_001447</name>
</gene>
<keyword evidence="3 5" id="KW-0067">ATP-binding</keyword>
<evidence type="ECO:0000256" key="1">
    <source>
        <dbReference type="ARBA" id="ARBA00022448"/>
    </source>
</evidence>
<evidence type="ECO:0000313" key="5">
    <source>
        <dbReference type="EMBL" id="NYD54392.1"/>
    </source>
</evidence>
<dbReference type="Pfam" id="PF00005">
    <property type="entry name" value="ABC_tran"/>
    <property type="match status" value="1"/>
</dbReference>
<dbReference type="PANTHER" id="PTHR42794">
    <property type="entry name" value="HEMIN IMPORT ATP-BINDING PROTEIN HMUV"/>
    <property type="match status" value="1"/>
</dbReference>
<comment type="caution">
    <text evidence="5">The sequence shown here is derived from an EMBL/GenBank/DDBJ whole genome shotgun (WGS) entry which is preliminary data.</text>
</comment>
<dbReference type="InterPro" id="IPR003593">
    <property type="entry name" value="AAA+_ATPase"/>
</dbReference>
<keyword evidence="2" id="KW-0547">Nucleotide-binding</keyword>
<dbReference type="AlphaFoldDB" id="A0A7Y9EUU7"/>
<dbReference type="GO" id="GO:0016887">
    <property type="term" value="F:ATP hydrolysis activity"/>
    <property type="evidence" value="ECO:0007669"/>
    <property type="project" value="InterPro"/>
</dbReference>
<dbReference type="Proteomes" id="UP000552045">
    <property type="component" value="Unassembled WGS sequence"/>
</dbReference>
<organism evidence="5 6">
    <name type="scientific">Microbacterium pseudoresistens</name>
    <dbReference type="NCBI Taxonomy" id="640634"/>
    <lineage>
        <taxon>Bacteria</taxon>
        <taxon>Bacillati</taxon>
        <taxon>Actinomycetota</taxon>
        <taxon>Actinomycetes</taxon>
        <taxon>Micrococcales</taxon>
        <taxon>Microbacteriaceae</taxon>
        <taxon>Microbacterium</taxon>
    </lineage>
</organism>
<dbReference type="SUPFAM" id="SSF52540">
    <property type="entry name" value="P-loop containing nucleoside triphosphate hydrolases"/>
    <property type="match status" value="1"/>
</dbReference>
<reference evidence="5 6" key="1">
    <citation type="submission" date="2020-07" db="EMBL/GenBank/DDBJ databases">
        <title>Sequencing the genomes of 1000 actinobacteria strains.</title>
        <authorList>
            <person name="Klenk H.-P."/>
        </authorList>
    </citation>
    <scope>NUCLEOTIDE SEQUENCE [LARGE SCALE GENOMIC DNA]</scope>
    <source>
        <strain evidence="5 6">DSM 22185</strain>
    </source>
</reference>
<name>A0A7Y9EUU7_9MICO</name>
<evidence type="ECO:0000313" key="6">
    <source>
        <dbReference type="Proteomes" id="UP000552045"/>
    </source>
</evidence>
<evidence type="ECO:0000256" key="3">
    <source>
        <dbReference type="ARBA" id="ARBA00022840"/>
    </source>
</evidence>
<evidence type="ECO:0000259" key="4">
    <source>
        <dbReference type="PROSITE" id="PS50893"/>
    </source>
</evidence>
<dbReference type="GO" id="GO:0005524">
    <property type="term" value="F:ATP binding"/>
    <property type="evidence" value="ECO:0007669"/>
    <property type="project" value="UniProtKB-KW"/>
</dbReference>
<dbReference type="RefSeq" id="WP_179432673.1">
    <property type="nucleotide sequence ID" value="NZ_BAABLC010000001.1"/>
</dbReference>
<dbReference type="InterPro" id="IPR027417">
    <property type="entry name" value="P-loop_NTPase"/>
</dbReference>
<keyword evidence="1" id="KW-0813">Transport</keyword>
<dbReference type="EMBL" id="JACCBH010000001">
    <property type="protein sequence ID" value="NYD54392.1"/>
    <property type="molecule type" value="Genomic_DNA"/>
</dbReference>